<reference evidence="1" key="1">
    <citation type="submission" date="2014-11" db="EMBL/GenBank/DDBJ databases">
        <authorList>
            <person name="Amaro Gonzalez C."/>
        </authorList>
    </citation>
    <scope>NUCLEOTIDE SEQUENCE</scope>
</reference>
<sequence>MISGRWTLECPLCQESETNTSTACKYRRWMLLTMANTPVLYKVNAIRGPSKFT</sequence>
<protein>
    <submittedName>
        <fullName evidence="1">Uncharacterized protein</fullName>
    </submittedName>
</protein>
<proteinExistence type="predicted"/>
<evidence type="ECO:0000313" key="1">
    <source>
        <dbReference type="EMBL" id="JAH92202.1"/>
    </source>
</evidence>
<accession>A0A0E9WPA1</accession>
<dbReference type="AlphaFoldDB" id="A0A0E9WPA1"/>
<name>A0A0E9WPA1_ANGAN</name>
<reference evidence="1" key="2">
    <citation type="journal article" date="2015" name="Fish Shellfish Immunol.">
        <title>Early steps in the European eel (Anguilla anguilla)-Vibrio vulnificus interaction in the gills: Role of the RtxA13 toxin.</title>
        <authorList>
            <person name="Callol A."/>
            <person name="Pajuelo D."/>
            <person name="Ebbesson L."/>
            <person name="Teles M."/>
            <person name="MacKenzie S."/>
            <person name="Amaro C."/>
        </authorList>
    </citation>
    <scope>NUCLEOTIDE SEQUENCE</scope>
</reference>
<organism evidence="1">
    <name type="scientific">Anguilla anguilla</name>
    <name type="common">European freshwater eel</name>
    <name type="synonym">Muraena anguilla</name>
    <dbReference type="NCBI Taxonomy" id="7936"/>
    <lineage>
        <taxon>Eukaryota</taxon>
        <taxon>Metazoa</taxon>
        <taxon>Chordata</taxon>
        <taxon>Craniata</taxon>
        <taxon>Vertebrata</taxon>
        <taxon>Euteleostomi</taxon>
        <taxon>Actinopterygii</taxon>
        <taxon>Neopterygii</taxon>
        <taxon>Teleostei</taxon>
        <taxon>Anguilliformes</taxon>
        <taxon>Anguillidae</taxon>
        <taxon>Anguilla</taxon>
    </lineage>
</organism>
<dbReference type="EMBL" id="GBXM01016375">
    <property type="protein sequence ID" value="JAH92202.1"/>
    <property type="molecule type" value="Transcribed_RNA"/>
</dbReference>